<proteinExistence type="predicted"/>
<dbReference type="GO" id="GO:0006952">
    <property type="term" value="P:defense response"/>
    <property type="evidence" value="ECO:0007669"/>
    <property type="project" value="InterPro"/>
</dbReference>
<protein>
    <submittedName>
        <fullName evidence="1">Uncharacterized protein</fullName>
    </submittedName>
</protein>
<gene>
    <name evidence="1" type="ORF">M0R45_010399</name>
</gene>
<accession>A0AAW1Y7N6</accession>
<evidence type="ECO:0000313" key="2">
    <source>
        <dbReference type="Proteomes" id="UP001457282"/>
    </source>
</evidence>
<name>A0AAW1Y7N6_RUBAR</name>
<dbReference type="AlphaFoldDB" id="A0AAW1Y7N6"/>
<reference evidence="1 2" key="1">
    <citation type="journal article" date="2023" name="G3 (Bethesda)">
        <title>A chromosome-length genome assembly and annotation of blackberry (Rubus argutus, cv. 'Hillquist').</title>
        <authorList>
            <person name="Bruna T."/>
            <person name="Aryal R."/>
            <person name="Dudchenko O."/>
            <person name="Sargent D.J."/>
            <person name="Mead D."/>
            <person name="Buti M."/>
            <person name="Cavallini A."/>
            <person name="Hytonen T."/>
            <person name="Andres J."/>
            <person name="Pham M."/>
            <person name="Weisz D."/>
            <person name="Mascagni F."/>
            <person name="Usai G."/>
            <person name="Natali L."/>
            <person name="Bassil N."/>
            <person name="Fernandez G.E."/>
            <person name="Lomsadze A."/>
            <person name="Armour M."/>
            <person name="Olukolu B."/>
            <person name="Poorten T."/>
            <person name="Britton C."/>
            <person name="Davik J."/>
            <person name="Ashrafi H."/>
            <person name="Aiden E.L."/>
            <person name="Borodovsky M."/>
            <person name="Worthington M."/>
        </authorList>
    </citation>
    <scope>NUCLEOTIDE SEQUENCE [LARGE SCALE GENOMIC DNA]</scope>
    <source>
        <strain evidence="1">PI 553951</strain>
    </source>
</reference>
<dbReference type="InterPro" id="IPR032675">
    <property type="entry name" value="LRR_dom_sf"/>
</dbReference>
<dbReference type="SUPFAM" id="SSF52058">
    <property type="entry name" value="L domain-like"/>
    <property type="match status" value="1"/>
</dbReference>
<organism evidence="1 2">
    <name type="scientific">Rubus argutus</name>
    <name type="common">Southern blackberry</name>
    <dbReference type="NCBI Taxonomy" id="59490"/>
    <lineage>
        <taxon>Eukaryota</taxon>
        <taxon>Viridiplantae</taxon>
        <taxon>Streptophyta</taxon>
        <taxon>Embryophyta</taxon>
        <taxon>Tracheophyta</taxon>
        <taxon>Spermatophyta</taxon>
        <taxon>Magnoliopsida</taxon>
        <taxon>eudicotyledons</taxon>
        <taxon>Gunneridae</taxon>
        <taxon>Pentapetalae</taxon>
        <taxon>rosids</taxon>
        <taxon>fabids</taxon>
        <taxon>Rosales</taxon>
        <taxon>Rosaceae</taxon>
        <taxon>Rosoideae</taxon>
        <taxon>Rosoideae incertae sedis</taxon>
        <taxon>Rubus</taxon>
    </lineage>
</organism>
<comment type="caution">
    <text evidence="1">The sequence shown here is derived from an EMBL/GenBank/DDBJ whole genome shotgun (WGS) entry which is preliminary data.</text>
</comment>
<dbReference type="InterPro" id="IPR044974">
    <property type="entry name" value="Disease_R_plants"/>
</dbReference>
<evidence type="ECO:0000313" key="1">
    <source>
        <dbReference type="EMBL" id="KAK9944853.1"/>
    </source>
</evidence>
<sequence length="183" mass="21780">MHDLLQEMGRAIERSIEEPGKRKRLWNAEDAYQVLHTNTGTSTVEAIILDVPKIRELQLSPAAFRNMYNLKLLEFYETQEVHREWKRQRRWSVEEKQLSSFPGIKVVQSFLAWGSLKLRNVYRRVCDDKVFNEYCKVYLPGGLESLPQELRYLYWKRYPLKSLPSQYSPENLVELHLPHSQVK</sequence>
<dbReference type="EMBL" id="JBEDUW010000002">
    <property type="protein sequence ID" value="KAK9944853.1"/>
    <property type="molecule type" value="Genomic_DNA"/>
</dbReference>
<dbReference type="PANTHER" id="PTHR11017">
    <property type="entry name" value="LEUCINE-RICH REPEAT-CONTAINING PROTEIN"/>
    <property type="match status" value="1"/>
</dbReference>
<keyword evidence="2" id="KW-1185">Reference proteome</keyword>
<dbReference type="Proteomes" id="UP001457282">
    <property type="component" value="Unassembled WGS sequence"/>
</dbReference>
<dbReference type="Gene3D" id="3.80.10.10">
    <property type="entry name" value="Ribonuclease Inhibitor"/>
    <property type="match status" value="1"/>
</dbReference>
<dbReference type="PANTHER" id="PTHR11017:SF574">
    <property type="entry name" value="ADP-RIBOSYL CYCLASE_CYCLIC ADP-RIBOSE HYDROLASE"/>
    <property type="match status" value="1"/>
</dbReference>